<evidence type="ECO:0000313" key="2">
    <source>
        <dbReference type="Proteomes" id="UP000009138"/>
    </source>
</evidence>
<dbReference type="InParanoid" id="I1BH52"/>
<dbReference type="Proteomes" id="UP000009138">
    <property type="component" value="Unassembled WGS sequence"/>
</dbReference>
<dbReference type="EMBL" id="CH476732">
    <property type="protein sequence ID" value="EIE75532.1"/>
    <property type="molecule type" value="Genomic_DNA"/>
</dbReference>
<dbReference type="RefSeq" id="XP_067510928.1">
    <property type="nucleotide sequence ID" value="XM_067654827.1"/>
</dbReference>
<sequence>MDIKFISNILWASIAHQCRLDAVLRVLRNVLS</sequence>
<protein>
    <submittedName>
        <fullName evidence="1">Uncharacterized protein</fullName>
    </submittedName>
</protein>
<proteinExistence type="predicted"/>
<dbReference type="AlphaFoldDB" id="I1BH52"/>
<dbReference type="GeneID" id="93607208"/>
<organism evidence="1 2">
    <name type="scientific">Rhizopus delemar (strain RA 99-880 / ATCC MYA-4621 / FGSC 9543 / NRRL 43880)</name>
    <name type="common">Mucormycosis agent</name>
    <name type="synonym">Rhizopus arrhizus var. delemar</name>
    <dbReference type="NCBI Taxonomy" id="246409"/>
    <lineage>
        <taxon>Eukaryota</taxon>
        <taxon>Fungi</taxon>
        <taxon>Fungi incertae sedis</taxon>
        <taxon>Mucoromycota</taxon>
        <taxon>Mucoromycotina</taxon>
        <taxon>Mucoromycetes</taxon>
        <taxon>Mucorales</taxon>
        <taxon>Mucorineae</taxon>
        <taxon>Rhizopodaceae</taxon>
        <taxon>Rhizopus</taxon>
    </lineage>
</organism>
<dbReference type="VEuPathDB" id="FungiDB:RO3G_00236"/>
<accession>I1BH52</accession>
<name>I1BH52_RHIO9</name>
<reference evidence="1 2" key="1">
    <citation type="journal article" date="2009" name="PLoS Genet.">
        <title>Genomic analysis of the basal lineage fungus Rhizopus oryzae reveals a whole-genome duplication.</title>
        <authorList>
            <person name="Ma L.-J."/>
            <person name="Ibrahim A.S."/>
            <person name="Skory C."/>
            <person name="Grabherr M.G."/>
            <person name="Burger G."/>
            <person name="Butler M."/>
            <person name="Elias M."/>
            <person name="Idnurm A."/>
            <person name="Lang B.F."/>
            <person name="Sone T."/>
            <person name="Abe A."/>
            <person name="Calvo S.E."/>
            <person name="Corrochano L.M."/>
            <person name="Engels R."/>
            <person name="Fu J."/>
            <person name="Hansberg W."/>
            <person name="Kim J.-M."/>
            <person name="Kodira C.D."/>
            <person name="Koehrsen M.J."/>
            <person name="Liu B."/>
            <person name="Miranda-Saavedra D."/>
            <person name="O'Leary S."/>
            <person name="Ortiz-Castellanos L."/>
            <person name="Poulter R."/>
            <person name="Rodriguez-Romero J."/>
            <person name="Ruiz-Herrera J."/>
            <person name="Shen Y.-Q."/>
            <person name="Zeng Q."/>
            <person name="Galagan J."/>
            <person name="Birren B.W."/>
            <person name="Cuomo C.A."/>
            <person name="Wickes B.L."/>
        </authorList>
    </citation>
    <scope>NUCLEOTIDE SEQUENCE [LARGE SCALE GENOMIC DNA]</scope>
    <source>
        <strain evidence="2">RA 99-880 / ATCC MYA-4621 / FGSC 9543 / NRRL 43880</strain>
    </source>
</reference>
<evidence type="ECO:0000313" key="1">
    <source>
        <dbReference type="EMBL" id="EIE75532.1"/>
    </source>
</evidence>
<keyword evidence="2" id="KW-1185">Reference proteome</keyword>
<gene>
    <name evidence="1" type="ORF">RO3G_00236</name>
</gene>